<dbReference type="AlphaFoldDB" id="A0A9N9M9T0"/>
<dbReference type="PANTHER" id="PTHR46704">
    <property type="entry name" value="CXC DOMAIN-CONTAINING PROTEIN-RELATED"/>
    <property type="match status" value="1"/>
</dbReference>
<keyword evidence="2" id="KW-1185">Reference proteome</keyword>
<dbReference type="Proteomes" id="UP001152799">
    <property type="component" value="Chromosome 1"/>
</dbReference>
<proteinExistence type="predicted"/>
<evidence type="ECO:0000313" key="2">
    <source>
        <dbReference type="Proteomes" id="UP001152799"/>
    </source>
</evidence>
<organism evidence="1 2">
    <name type="scientific">Ceutorhynchus assimilis</name>
    <name type="common">cabbage seed weevil</name>
    <dbReference type="NCBI Taxonomy" id="467358"/>
    <lineage>
        <taxon>Eukaryota</taxon>
        <taxon>Metazoa</taxon>
        <taxon>Ecdysozoa</taxon>
        <taxon>Arthropoda</taxon>
        <taxon>Hexapoda</taxon>
        <taxon>Insecta</taxon>
        <taxon>Pterygota</taxon>
        <taxon>Neoptera</taxon>
        <taxon>Endopterygota</taxon>
        <taxon>Coleoptera</taxon>
        <taxon>Polyphaga</taxon>
        <taxon>Cucujiformia</taxon>
        <taxon>Curculionidae</taxon>
        <taxon>Ceutorhynchinae</taxon>
        <taxon>Ceutorhynchus</taxon>
    </lineage>
</organism>
<dbReference type="OrthoDB" id="6711362at2759"/>
<sequence>MSNSGLADVWIESGLYGQSTVDGMLSGKKYNKAIRAHKLTYDSLMRILIPFFTTWLIESKSPSVYSLNLINFYIAEIRDDLKTKRDALPSFLKLSSLTGELFTDFEEFIEAQTATTKYWCRYLNLVEILLEFLFAERSDMNKLRNTAPKVYEEFIEGNFVVKRLSGNFNQLPVDQALEHINKSSKDAGGIVGLTKNSSMLDEWFLSYNVVGMMIDEFRSSLTSQINISSKNVECGNKRMKVDERSVQKLFSEFIRFNVFSKSDDRLLVISTNEVASDIVQTSLLDVNDIGEQALKKFSEHTGVKVVAGDKRKTFRKGQEFLQKILAAKEMGRHSNYADIFKHELTAYPMSLAPTGILSTPSNKSNLGNIIEKFTSSCKDLPPGNSGETFHVFDGMALIQGLGKPTNARTFGEYANILKAIVFKNKYNAGRIDFVLDHYEDFSINNCRRDKRGHKNDAIERAIESSNTLLPQQWHLFIHSIANKKQLTDFVANQLYEHSHNFEVKFVTSGGFFDVMQYKSNYEAESDLLTSSHEEADTRIILHILSAKMEGYTRCILDCKDTDVLLLLAHFKDILTLEIWMKVGTKETERFIAIHELKMDSSMTKCLPAFHALTGCDTTIQFVGMGKKACWKIFLSHHNLLSNVGMSDNLDEEDFKKMIKFVIRFYTINENIQCINDLRRILASSKPISKLPPTLDSLKQHCLRVHYQTKIWLNSTTPKPSLPDVSDCGWKIVDGKLLPILTTISILPEDTSALNTCNCKKVDRDLTGAELQRVNLINRDEITYLTRKHDIDNKKDCNEMVAAATRMEKKIAFFYNDISVGPEIPEEVLLVPVSSEGNEDYSLARVTITSQPTSTTSQATVSTTSQAIVSTNESDTSLATKLAFLHSNVQLVKPNEEIRAKKARIMKDSEVEEIIDSSWWVT</sequence>
<name>A0A9N9M9T0_9CUCU</name>
<gene>
    <name evidence="1" type="ORF">CEUTPL_LOCUS1075</name>
</gene>
<protein>
    <submittedName>
        <fullName evidence="1">Uncharacterized protein</fullName>
    </submittedName>
</protein>
<dbReference type="EMBL" id="OU892277">
    <property type="protein sequence ID" value="CAG9760339.1"/>
    <property type="molecule type" value="Genomic_DNA"/>
</dbReference>
<reference evidence="1" key="1">
    <citation type="submission" date="2022-01" db="EMBL/GenBank/DDBJ databases">
        <authorList>
            <person name="King R."/>
        </authorList>
    </citation>
    <scope>NUCLEOTIDE SEQUENCE</scope>
</reference>
<evidence type="ECO:0000313" key="1">
    <source>
        <dbReference type="EMBL" id="CAG9760339.1"/>
    </source>
</evidence>
<dbReference type="PANTHER" id="PTHR46704:SF1">
    <property type="entry name" value="TELOMERE LENGTH REGULATION PROTEIN TEL2 HOMOLOG"/>
    <property type="match status" value="1"/>
</dbReference>
<accession>A0A9N9M9T0</accession>